<gene>
    <name evidence="2" type="ORF">C6V83_12055</name>
</gene>
<dbReference type="RefSeq" id="WP_105942597.1">
    <property type="nucleotide sequence ID" value="NZ_CP027433.1"/>
</dbReference>
<name>A0A2S0KGT3_9ACTN</name>
<accession>A0A2S0KGT3</accession>
<organism evidence="2 3">
    <name type="scientific">Gordonia iterans</name>
    <dbReference type="NCBI Taxonomy" id="1004901"/>
    <lineage>
        <taxon>Bacteria</taxon>
        <taxon>Bacillati</taxon>
        <taxon>Actinomycetota</taxon>
        <taxon>Actinomycetes</taxon>
        <taxon>Mycobacteriales</taxon>
        <taxon>Gordoniaceae</taxon>
        <taxon>Gordonia</taxon>
    </lineage>
</organism>
<dbReference type="Proteomes" id="UP000239814">
    <property type="component" value="Chromosome"/>
</dbReference>
<evidence type="ECO:0000256" key="1">
    <source>
        <dbReference type="SAM" id="MobiDB-lite"/>
    </source>
</evidence>
<feature type="region of interest" description="Disordered" evidence="1">
    <location>
        <begin position="1"/>
        <end position="33"/>
    </location>
</feature>
<dbReference type="EMBL" id="CP027433">
    <property type="protein sequence ID" value="AVM00884.1"/>
    <property type="molecule type" value="Genomic_DNA"/>
</dbReference>
<reference evidence="2 3" key="1">
    <citation type="submission" date="2018-03" db="EMBL/GenBank/DDBJ databases">
        <title>Characteristics and genome of n-alkane degrading marine bacteria Gordonia iterans isolated from crude oil contaminated in Tae-an, South Korea.</title>
        <authorList>
            <person name="Lee S.-S."/>
            <person name="Kim H."/>
        </authorList>
    </citation>
    <scope>NUCLEOTIDE SEQUENCE [LARGE SCALE GENOMIC DNA]</scope>
    <source>
        <strain evidence="2 3">Co17</strain>
    </source>
</reference>
<sequence>MTGSPSSMPSPAVLAARAARATAEPGDPADHPVTGQVGEILSEVAAIREAGDGEFSLAALARQAELLTRAHALLSETLEDAGRG</sequence>
<evidence type="ECO:0000313" key="3">
    <source>
        <dbReference type="Proteomes" id="UP000239814"/>
    </source>
</evidence>
<protein>
    <submittedName>
        <fullName evidence="2">Uncharacterized protein</fullName>
    </submittedName>
</protein>
<evidence type="ECO:0000313" key="2">
    <source>
        <dbReference type="EMBL" id="AVM00884.1"/>
    </source>
</evidence>
<dbReference type="KEGG" id="git:C6V83_12055"/>
<proteinExistence type="predicted"/>
<dbReference type="OrthoDB" id="4381803at2"/>
<keyword evidence="3" id="KW-1185">Reference proteome</keyword>
<dbReference type="AlphaFoldDB" id="A0A2S0KGT3"/>